<keyword evidence="1 5" id="KW-0436">Ligase</keyword>
<keyword evidence="8" id="KW-1185">Reference proteome</keyword>
<accession>A0A843XMF5</accession>
<dbReference type="PANTHER" id="PTHR43311:SF2">
    <property type="entry name" value="GLUTAMATE--TRNA LIGASE, MITOCHONDRIAL-RELATED"/>
    <property type="match status" value="1"/>
</dbReference>
<proteinExistence type="inferred from homology"/>
<evidence type="ECO:0000256" key="2">
    <source>
        <dbReference type="ARBA" id="ARBA00022741"/>
    </source>
</evidence>
<dbReference type="InterPro" id="IPR014729">
    <property type="entry name" value="Rossmann-like_a/b/a_fold"/>
</dbReference>
<evidence type="ECO:0000313" key="7">
    <source>
        <dbReference type="EMBL" id="MQM20859.1"/>
    </source>
</evidence>
<dbReference type="EMBL" id="NMUH01010280">
    <property type="protein sequence ID" value="MQM20859.1"/>
    <property type="molecule type" value="Genomic_DNA"/>
</dbReference>
<protein>
    <recommendedName>
        <fullName evidence="6">Glutamyl/glutaminyl-tRNA synthetase class Ib catalytic domain-containing protein</fullName>
    </recommendedName>
</protein>
<dbReference type="Gene3D" id="3.40.50.620">
    <property type="entry name" value="HUPs"/>
    <property type="match status" value="1"/>
</dbReference>
<keyword evidence="3 5" id="KW-0067">ATP-binding</keyword>
<dbReference type="GO" id="GO:0005524">
    <property type="term" value="F:ATP binding"/>
    <property type="evidence" value="ECO:0007669"/>
    <property type="project" value="UniProtKB-KW"/>
</dbReference>
<dbReference type="Pfam" id="PF00749">
    <property type="entry name" value="tRNA-synt_1c"/>
    <property type="match status" value="1"/>
</dbReference>
<dbReference type="GO" id="GO:0006424">
    <property type="term" value="P:glutamyl-tRNA aminoacylation"/>
    <property type="evidence" value="ECO:0007669"/>
    <property type="project" value="TreeGrafter"/>
</dbReference>
<gene>
    <name evidence="7" type="ORF">Taro_053889</name>
</gene>
<sequence length="156" mass="18152">MNDVFSPFRSKGGKFVLRIEDTDLERSTKKSEEAVLRDLSWLGLEWDEGPDVGGEFGPYRQSERNLLYKSYAEKLLNNGHVYKCFCSNEELEQMKEVAKLKQLPPVYTGKWAFASDKEVEEELAKGTAYTYRFRVPKEGTLKINDLIRGEVWWSRI</sequence>
<keyword evidence="5" id="KW-0648">Protein biosynthesis</keyword>
<evidence type="ECO:0000259" key="6">
    <source>
        <dbReference type="Pfam" id="PF00749"/>
    </source>
</evidence>
<keyword evidence="2 5" id="KW-0547">Nucleotide-binding</keyword>
<evidence type="ECO:0000256" key="5">
    <source>
        <dbReference type="RuleBase" id="RU363037"/>
    </source>
</evidence>
<dbReference type="OrthoDB" id="428822at2759"/>
<dbReference type="PANTHER" id="PTHR43311">
    <property type="entry name" value="GLUTAMATE--TRNA LIGASE"/>
    <property type="match status" value="1"/>
</dbReference>
<evidence type="ECO:0000256" key="3">
    <source>
        <dbReference type="ARBA" id="ARBA00022840"/>
    </source>
</evidence>
<evidence type="ECO:0000256" key="1">
    <source>
        <dbReference type="ARBA" id="ARBA00022598"/>
    </source>
</evidence>
<dbReference type="InterPro" id="IPR049940">
    <property type="entry name" value="GluQ/Sye"/>
</dbReference>
<dbReference type="SUPFAM" id="SSF52374">
    <property type="entry name" value="Nucleotidylyl transferase"/>
    <property type="match status" value="1"/>
</dbReference>
<dbReference type="Proteomes" id="UP000652761">
    <property type="component" value="Unassembled WGS sequence"/>
</dbReference>
<dbReference type="InterPro" id="IPR020058">
    <property type="entry name" value="Glu/Gln-tRNA-synth_Ib_cat-dom"/>
</dbReference>
<feature type="domain" description="Glutamyl/glutaminyl-tRNA synthetase class Ib catalytic" evidence="6">
    <location>
        <begin position="9"/>
        <end position="152"/>
    </location>
</feature>
<name>A0A843XMF5_COLES</name>
<dbReference type="GO" id="GO:0005739">
    <property type="term" value="C:mitochondrion"/>
    <property type="evidence" value="ECO:0007669"/>
    <property type="project" value="TreeGrafter"/>
</dbReference>
<organism evidence="7 8">
    <name type="scientific">Colocasia esculenta</name>
    <name type="common">Wild taro</name>
    <name type="synonym">Arum esculentum</name>
    <dbReference type="NCBI Taxonomy" id="4460"/>
    <lineage>
        <taxon>Eukaryota</taxon>
        <taxon>Viridiplantae</taxon>
        <taxon>Streptophyta</taxon>
        <taxon>Embryophyta</taxon>
        <taxon>Tracheophyta</taxon>
        <taxon>Spermatophyta</taxon>
        <taxon>Magnoliopsida</taxon>
        <taxon>Liliopsida</taxon>
        <taxon>Araceae</taxon>
        <taxon>Aroideae</taxon>
        <taxon>Colocasieae</taxon>
        <taxon>Colocasia</taxon>
    </lineage>
</organism>
<keyword evidence="4 5" id="KW-0030">Aminoacyl-tRNA synthetase</keyword>
<dbReference type="GO" id="GO:0004818">
    <property type="term" value="F:glutamate-tRNA ligase activity"/>
    <property type="evidence" value="ECO:0007669"/>
    <property type="project" value="TreeGrafter"/>
</dbReference>
<dbReference type="AlphaFoldDB" id="A0A843XMF5"/>
<evidence type="ECO:0000313" key="8">
    <source>
        <dbReference type="Proteomes" id="UP000652761"/>
    </source>
</evidence>
<comment type="caution">
    <text evidence="7">The sequence shown here is derived from an EMBL/GenBank/DDBJ whole genome shotgun (WGS) entry which is preliminary data.</text>
</comment>
<reference evidence="7" key="1">
    <citation type="submission" date="2017-07" db="EMBL/GenBank/DDBJ databases">
        <title>Taro Niue Genome Assembly and Annotation.</title>
        <authorList>
            <person name="Atibalentja N."/>
            <person name="Keating K."/>
            <person name="Fields C.J."/>
        </authorList>
    </citation>
    <scope>NUCLEOTIDE SEQUENCE</scope>
    <source>
        <strain evidence="7">Niue_2</strain>
        <tissue evidence="7">Leaf</tissue>
    </source>
</reference>
<comment type="similarity">
    <text evidence="5">Belongs to the class-I aminoacyl-tRNA synthetase family.</text>
</comment>
<evidence type="ECO:0000256" key="4">
    <source>
        <dbReference type="ARBA" id="ARBA00023146"/>
    </source>
</evidence>